<organism evidence="1 2">
    <name type="scientific">Caerostris extrusa</name>
    <name type="common">Bark spider</name>
    <name type="synonym">Caerostris bankana</name>
    <dbReference type="NCBI Taxonomy" id="172846"/>
    <lineage>
        <taxon>Eukaryota</taxon>
        <taxon>Metazoa</taxon>
        <taxon>Ecdysozoa</taxon>
        <taxon>Arthropoda</taxon>
        <taxon>Chelicerata</taxon>
        <taxon>Arachnida</taxon>
        <taxon>Araneae</taxon>
        <taxon>Araneomorphae</taxon>
        <taxon>Entelegynae</taxon>
        <taxon>Araneoidea</taxon>
        <taxon>Araneidae</taxon>
        <taxon>Caerostris</taxon>
    </lineage>
</organism>
<protein>
    <submittedName>
        <fullName evidence="1">Uncharacterized protein</fullName>
    </submittedName>
</protein>
<name>A0AAV4SA22_CAEEX</name>
<dbReference type="AlphaFoldDB" id="A0AAV4SA22"/>
<gene>
    <name evidence="1" type="ORF">CEXT_760671</name>
</gene>
<reference evidence="1 2" key="1">
    <citation type="submission" date="2021-06" db="EMBL/GenBank/DDBJ databases">
        <title>Caerostris extrusa draft genome.</title>
        <authorList>
            <person name="Kono N."/>
            <person name="Arakawa K."/>
        </authorList>
    </citation>
    <scope>NUCLEOTIDE SEQUENCE [LARGE SCALE GENOMIC DNA]</scope>
</reference>
<sequence length="128" mass="14264">MHGLLEAIRRKLRPLKSSKLTTSPSTDPILLIKDTIPHGSGVPLTTLLRNACAVFFHGWQSGYFLCFLGVGEREKMSWLSAEVDVIFPSAKICCRIPTISESRSLASMPPGHRYTGVDLQDYVLHRPK</sequence>
<keyword evidence="2" id="KW-1185">Reference proteome</keyword>
<proteinExistence type="predicted"/>
<dbReference type="EMBL" id="BPLR01009045">
    <property type="protein sequence ID" value="GIY29255.1"/>
    <property type="molecule type" value="Genomic_DNA"/>
</dbReference>
<evidence type="ECO:0000313" key="1">
    <source>
        <dbReference type="EMBL" id="GIY29255.1"/>
    </source>
</evidence>
<dbReference type="Proteomes" id="UP001054945">
    <property type="component" value="Unassembled WGS sequence"/>
</dbReference>
<accession>A0AAV4SA22</accession>
<evidence type="ECO:0000313" key="2">
    <source>
        <dbReference type="Proteomes" id="UP001054945"/>
    </source>
</evidence>
<comment type="caution">
    <text evidence="1">The sequence shown here is derived from an EMBL/GenBank/DDBJ whole genome shotgun (WGS) entry which is preliminary data.</text>
</comment>